<dbReference type="GO" id="GO:0003887">
    <property type="term" value="F:DNA-directed DNA polymerase activity"/>
    <property type="evidence" value="ECO:0007669"/>
    <property type="project" value="UniProtKB-KW"/>
</dbReference>
<dbReference type="GO" id="GO:0075713">
    <property type="term" value="P:establishment of integrated proviral latency"/>
    <property type="evidence" value="ECO:0007669"/>
    <property type="project" value="UniProtKB-KW"/>
</dbReference>
<keyword evidence="14" id="KW-0167">Capsid protein</keyword>
<evidence type="ECO:0000256" key="11">
    <source>
        <dbReference type="ARBA" id="ARBA00018735"/>
    </source>
</evidence>
<name>A0A068F138_MULV</name>
<evidence type="ECO:0000256" key="20">
    <source>
        <dbReference type="ARBA" id="ARBA00022722"/>
    </source>
</evidence>
<evidence type="ECO:0000259" key="58">
    <source>
        <dbReference type="PROSITE" id="PS50175"/>
    </source>
</evidence>
<dbReference type="GO" id="GO:0006310">
    <property type="term" value="P:DNA recombination"/>
    <property type="evidence" value="ECO:0007669"/>
    <property type="project" value="UniProtKB-KW"/>
</dbReference>
<keyword evidence="17" id="KW-0808">Transferase</keyword>
<dbReference type="Gene3D" id="4.10.60.10">
    <property type="entry name" value="Zinc finger, CCHC-type"/>
    <property type="match status" value="1"/>
</dbReference>
<dbReference type="PROSITE" id="PS50175">
    <property type="entry name" value="ASP_PROT_RETROV"/>
    <property type="match status" value="1"/>
</dbReference>
<evidence type="ECO:0000256" key="15">
    <source>
        <dbReference type="ARBA" id="ARBA00022581"/>
    </source>
</evidence>
<keyword evidence="49" id="KW-1160">Virus entry into host cell</keyword>
<evidence type="ECO:0000256" key="55">
    <source>
        <dbReference type="PROSITE-ProRule" id="PRU00047"/>
    </source>
</evidence>
<dbReference type="SMART" id="SM00343">
    <property type="entry name" value="ZnF_C2HC"/>
    <property type="match status" value="1"/>
</dbReference>
<evidence type="ECO:0000256" key="44">
    <source>
        <dbReference type="ARBA" id="ARBA00023195"/>
    </source>
</evidence>
<dbReference type="CDD" id="cd03715">
    <property type="entry name" value="RT_ZFREV_like"/>
    <property type="match status" value="1"/>
</dbReference>
<dbReference type="GO" id="GO:0019013">
    <property type="term" value="C:viral nucleocapsid"/>
    <property type="evidence" value="ECO:0007669"/>
    <property type="project" value="UniProtKB-KW"/>
</dbReference>
<accession>A0A068F138</accession>
<keyword evidence="27" id="KW-0862">Zinc</keyword>
<evidence type="ECO:0000256" key="54">
    <source>
        <dbReference type="ARBA" id="ARBA00046648"/>
    </source>
</evidence>
<dbReference type="Gene3D" id="3.10.20.370">
    <property type="match status" value="1"/>
</dbReference>
<dbReference type="FunFam" id="1.10.375.10:FF:000008">
    <property type="entry name" value="Gag polyprotein"/>
    <property type="match status" value="1"/>
</dbReference>
<evidence type="ECO:0000256" key="14">
    <source>
        <dbReference type="ARBA" id="ARBA00022561"/>
    </source>
</evidence>
<dbReference type="EMBL" id="KJ668271">
    <property type="protein sequence ID" value="AID54962.1"/>
    <property type="molecule type" value="Genomic_RNA"/>
</dbReference>
<keyword evidence="44" id="KW-1179">Viral genome integration</keyword>
<organism evidence="62 63">
    <name type="scientific">Polytropic murine leukemia virus</name>
    <dbReference type="NCBI Taxonomy" id="1511763"/>
    <lineage>
        <taxon>Viruses</taxon>
        <taxon>Riboviria</taxon>
        <taxon>Pararnavirae</taxon>
        <taxon>Artverviricota</taxon>
        <taxon>Revtraviricetes</taxon>
        <taxon>Ortervirales</taxon>
        <taxon>Retroviridae</taxon>
        <taxon>Orthoretrovirinae</taxon>
        <taxon>Gammaretrovirus</taxon>
        <taxon>Gammaretrovirus murleu</taxon>
        <taxon>Murine leukemia virus</taxon>
    </lineage>
</organism>
<keyword evidence="22" id="KW-0064">Aspartyl protease</keyword>
<evidence type="ECO:0000256" key="1">
    <source>
        <dbReference type="ARBA" id="ARBA00001946"/>
    </source>
</evidence>
<evidence type="ECO:0000256" key="40">
    <source>
        <dbReference type="ARBA" id="ARBA00023125"/>
    </source>
</evidence>
<keyword evidence="47" id="KW-0511">Multifunctional enzyme</keyword>
<dbReference type="Gene3D" id="2.30.30.850">
    <property type="match status" value="1"/>
</dbReference>
<dbReference type="Pfam" id="PF00078">
    <property type="entry name" value="RVT_1"/>
    <property type="match status" value="1"/>
</dbReference>
<dbReference type="Gene3D" id="3.30.420.10">
    <property type="entry name" value="Ribonuclease H-like superfamily/Ribonuclease H"/>
    <property type="match status" value="2"/>
</dbReference>
<dbReference type="InterPro" id="IPR003036">
    <property type="entry name" value="Gag_P30"/>
</dbReference>
<evidence type="ECO:0000256" key="23">
    <source>
        <dbReference type="ARBA" id="ARBA00022759"/>
    </source>
</evidence>
<dbReference type="SUPFAM" id="SSF47943">
    <property type="entry name" value="Retrovirus capsid protein, N-terminal core domain"/>
    <property type="match status" value="1"/>
</dbReference>
<dbReference type="SUPFAM" id="SSF56672">
    <property type="entry name" value="DNA/RNA polymerases"/>
    <property type="match status" value="1"/>
</dbReference>
<evidence type="ECO:0000256" key="46">
    <source>
        <dbReference type="ARBA" id="ARBA00023247"/>
    </source>
</evidence>
<dbReference type="PROSITE" id="PS50994">
    <property type="entry name" value="INTEGRASE"/>
    <property type="match status" value="1"/>
</dbReference>
<dbReference type="FunFam" id="3.30.420.10:FF:000102">
    <property type="entry name" value="Gag-Pol polyprotein"/>
    <property type="match status" value="1"/>
</dbReference>
<evidence type="ECO:0000256" key="43">
    <source>
        <dbReference type="ARBA" id="ARBA00023172"/>
    </source>
</evidence>
<evidence type="ECO:0000256" key="19">
    <source>
        <dbReference type="ARBA" id="ARBA00022707"/>
    </source>
</evidence>
<dbReference type="InterPro" id="IPR021109">
    <property type="entry name" value="Peptidase_aspartic_dom_sf"/>
</dbReference>
<evidence type="ECO:0000256" key="26">
    <source>
        <dbReference type="ARBA" id="ARBA00022809"/>
    </source>
</evidence>
<dbReference type="PROSITE" id="PS50878">
    <property type="entry name" value="RT_POL"/>
    <property type="match status" value="1"/>
</dbReference>
<feature type="compositionally biased region" description="Basic and acidic residues" evidence="56">
    <location>
        <begin position="434"/>
        <end position="465"/>
    </location>
</feature>
<dbReference type="InterPro" id="IPR008919">
    <property type="entry name" value="Retrov_capsid_N"/>
</dbReference>
<evidence type="ECO:0000256" key="41">
    <source>
        <dbReference type="ARBA" id="ARBA00023136"/>
    </source>
</evidence>
<dbReference type="GO" id="GO:0020002">
    <property type="term" value="C:host cell plasma membrane"/>
    <property type="evidence" value="ECO:0007669"/>
    <property type="project" value="UniProtKB-SubCell"/>
</dbReference>
<evidence type="ECO:0000256" key="33">
    <source>
        <dbReference type="ARBA" id="ARBA00022908"/>
    </source>
</evidence>
<dbReference type="InterPro" id="IPR002156">
    <property type="entry name" value="RNaseH_domain"/>
</dbReference>
<dbReference type="GO" id="GO:0008270">
    <property type="term" value="F:zinc ion binding"/>
    <property type="evidence" value="ECO:0007669"/>
    <property type="project" value="UniProtKB-KW"/>
</dbReference>
<evidence type="ECO:0000256" key="39">
    <source>
        <dbReference type="ARBA" id="ARBA00023086"/>
    </source>
</evidence>
<evidence type="ECO:0000256" key="50">
    <source>
        <dbReference type="ARBA" id="ARBA00023311"/>
    </source>
</evidence>
<evidence type="ECO:0000256" key="7">
    <source>
        <dbReference type="ARBA" id="ARBA00004328"/>
    </source>
</evidence>
<evidence type="ECO:0000256" key="53">
    <source>
        <dbReference type="ARBA" id="ARBA00046442"/>
    </source>
</evidence>
<dbReference type="FunFam" id="2.30.30.850:FF:000001">
    <property type="entry name" value="Gag-Pol polyprotein"/>
    <property type="match status" value="1"/>
</dbReference>
<evidence type="ECO:0000256" key="2">
    <source>
        <dbReference type="ARBA" id="ARBA00002042"/>
    </source>
</evidence>
<evidence type="ECO:0000256" key="12">
    <source>
        <dbReference type="ARBA" id="ARBA00022511"/>
    </source>
</evidence>
<dbReference type="InterPro" id="IPR040643">
    <property type="entry name" value="MLVIN_C"/>
</dbReference>
<evidence type="ECO:0000256" key="42">
    <source>
        <dbReference type="ARBA" id="ARBA00023151"/>
    </source>
</evidence>
<evidence type="ECO:0000256" key="9">
    <source>
        <dbReference type="ARBA" id="ARBA00004560"/>
    </source>
</evidence>
<evidence type="ECO:0000256" key="49">
    <source>
        <dbReference type="ARBA" id="ARBA00023296"/>
    </source>
</evidence>
<dbReference type="Gene3D" id="2.40.70.10">
    <property type="entry name" value="Acid Proteases"/>
    <property type="match status" value="1"/>
</dbReference>
<feature type="region of interest" description="Disordered" evidence="56">
    <location>
        <begin position="512"/>
        <end position="552"/>
    </location>
</feature>
<evidence type="ECO:0000313" key="63">
    <source>
        <dbReference type="Proteomes" id="UP000142799"/>
    </source>
</evidence>
<evidence type="ECO:0000256" key="47">
    <source>
        <dbReference type="ARBA" id="ARBA00023268"/>
    </source>
</evidence>
<dbReference type="InterPro" id="IPR001584">
    <property type="entry name" value="Integrase_cat-core"/>
</dbReference>
<evidence type="ECO:0000256" key="34">
    <source>
        <dbReference type="ARBA" id="ARBA00022918"/>
    </source>
</evidence>
<keyword evidence="18" id="KW-0548">Nucleotidyltransferase</keyword>
<dbReference type="InterPro" id="IPR010999">
    <property type="entry name" value="Retrovr_matrix"/>
</dbReference>
<comment type="subunit">
    <text evidence="54">Interacts (via PPXY motif) with host NEDD4. Interacts (via PSAP motif) with host TSG101. Interacts (via LYPX(n)L motif) with host PDCD6IP.</text>
</comment>
<keyword evidence="19" id="KW-0519">Myristate</keyword>
<dbReference type="Pfam" id="PF00075">
    <property type="entry name" value="RNase_H"/>
    <property type="match status" value="1"/>
</dbReference>
<feature type="domain" description="Reverse transcriptase" evidence="59">
    <location>
        <begin position="740"/>
        <end position="931"/>
    </location>
</feature>
<dbReference type="SUPFAM" id="SSF47836">
    <property type="entry name" value="Retroviral matrix proteins"/>
    <property type="match status" value="1"/>
</dbReference>
<evidence type="ECO:0000256" key="56">
    <source>
        <dbReference type="SAM" id="MobiDB-lite"/>
    </source>
</evidence>
<keyword evidence="45" id="KW-1035">Host cytoplasm</keyword>
<feature type="compositionally biased region" description="Basic and acidic residues" evidence="56">
    <location>
        <begin position="485"/>
        <end position="498"/>
    </location>
</feature>
<dbReference type="GO" id="GO:0004523">
    <property type="term" value="F:RNA-DNA hybrid ribonuclease activity"/>
    <property type="evidence" value="ECO:0007669"/>
    <property type="project" value="InterPro"/>
</dbReference>
<comment type="function">
    <text evidence="2">Constituent of the pre-integration complex (PIC) which tethers the latter to mitotic chromosomes. This allows the integration of the viral genome into the host DNA.</text>
</comment>
<dbReference type="InterPro" id="IPR041577">
    <property type="entry name" value="RT_RNaseH_2"/>
</dbReference>
<evidence type="ECO:0000259" key="59">
    <source>
        <dbReference type="PROSITE" id="PS50878"/>
    </source>
</evidence>
<dbReference type="Gene3D" id="1.10.340.70">
    <property type="match status" value="1"/>
</dbReference>
<keyword evidence="25" id="KW-0378">Hydrolase</keyword>
<evidence type="ECO:0000256" key="29">
    <source>
        <dbReference type="ARBA" id="ARBA00022843"/>
    </source>
</evidence>
<evidence type="ECO:0000256" key="30">
    <source>
        <dbReference type="ARBA" id="ARBA00022844"/>
    </source>
</evidence>
<keyword evidence="40" id="KW-0238">DNA-binding</keyword>
<proteinExistence type="predicted"/>
<dbReference type="Pfam" id="PF17919">
    <property type="entry name" value="RT_RNaseH_2"/>
    <property type="match status" value="1"/>
</dbReference>
<evidence type="ECO:0000256" key="10">
    <source>
        <dbReference type="ARBA" id="ARBA00004566"/>
    </source>
</evidence>
<dbReference type="CDD" id="cd09273">
    <property type="entry name" value="RNase_HI_RT_Bel"/>
    <property type="match status" value="1"/>
</dbReference>
<keyword evidence="41" id="KW-0472">Membrane</keyword>
<dbReference type="GO" id="GO:0004190">
    <property type="term" value="F:aspartic-type endopeptidase activity"/>
    <property type="evidence" value="ECO:0007669"/>
    <property type="project" value="UniProtKB-KW"/>
</dbReference>
<dbReference type="Gene3D" id="1.10.150.180">
    <property type="entry name" value="Gamma-retroviral matrix domain"/>
    <property type="match status" value="1"/>
</dbReference>
<dbReference type="GO" id="GO:0015074">
    <property type="term" value="P:DNA integration"/>
    <property type="evidence" value="ECO:0007669"/>
    <property type="project" value="UniProtKB-KW"/>
</dbReference>
<dbReference type="CDD" id="cd06095">
    <property type="entry name" value="RP_RTVL_H_like"/>
    <property type="match status" value="1"/>
</dbReference>
<evidence type="ECO:0000256" key="25">
    <source>
        <dbReference type="ARBA" id="ARBA00022801"/>
    </source>
</evidence>
<dbReference type="FunFam" id="3.30.420.10:FF:000094">
    <property type="entry name" value="Gag-Pol polyprotein"/>
    <property type="match status" value="1"/>
</dbReference>
<keyword evidence="12" id="KW-1032">Host cell membrane</keyword>
<feature type="region of interest" description="Disordered" evidence="56">
    <location>
        <begin position="434"/>
        <end position="498"/>
    </location>
</feature>
<comment type="function">
    <text evidence="4">Forms the spherical core of the virion that encapsulates the genomic RNA-nucleocapsid complex.</text>
</comment>
<dbReference type="GO" id="GO:0039657">
    <property type="term" value="P:symbiont-mediated suppression of host gene expression"/>
    <property type="evidence" value="ECO:0007669"/>
    <property type="project" value="UniProtKB-KW"/>
</dbReference>
<dbReference type="InterPro" id="IPR018061">
    <property type="entry name" value="Retropepsins"/>
</dbReference>
<feature type="domain" description="CCHC-type" evidence="57">
    <location>
        <begin position="503"/>
        <end position="518"/>
    </location>
</feature>
<dbReference type="GO" id="GO:0044185">
    <property type="term" value="C:host cell late endosome membrane"/>
    <property type="evidence" value="ECO:0007669"/>
    <property type="project" value="UniProtKB-SubCell"/>
</dbReference>
<sequence length="1738" mass="194161">MGQTVTTPLSLTLEHWEDVQRIASNQSVDVKKRRWVTFCSAEWPTFGVGWPQDGTFNLDIILQVKSKVFSPGPHGHPDQVPYIVTWEAIAYEPPPWVKPFVSPKLSPSPTAPILPSGPSTQPPPRSALYPALTPSIKPRPSKPQVLSDNGGPLIDLLSEDPPPYGGQGLSSSDGDGDREEATSTSEIPAPSPIVSRLRGKRDPPAADSTTSRAFPLRLGGNGQLQYWPFSSSDLYNWKNNNPSFSEDPGKLTALIESVLTTHQPTWDDCQQLLGTLLTGEEKQRVLLEARKAVRGNDGRPTQLPNEVDAAFPLERPDWDYTTQRGRNHLVLYRQLLLAGLQNAGRSPTNLAKVKGITQGPNESPSAFLERLKEAYRRYTPYDPEDPGQETNVSMSFIWQSAPDIGRKLERLEDLKSKTLGDLVREAERIFNKRETPEEREERVRRETEEKEERRRAEEEQKEKERDRRRHREMSKLLATVVSGQRQDRQGGERRRPQLDKDQCAYCKEKGHWAKDCPKKPRGPRGPRPQTSLLTLDDQGGQGQEPPPEPRITLTVGGQPVTFLVDTGAQHSVLTQNPGPLSDRSAWVQGATGGKRYRWTTDRKVHLATGKVTHSFLHVPDCPYPLLGRDLLTKLKAQIHFEGSGAQVVGPKGQPLQVLTLNLEDEYRLYETSAEPEASPGSTWLSDFPQAWAETGGMGLAVRQAPLIIPLKATSTPVSIKQYPMSQEARLGIKPHIQRLLDQGILVPCQSPWNTPLLPVKKPGTNDYRPVQDLREVNKRVEDIHPTVPNPYNLLSGLPPSHRWYTVLDLKDAFFCLRLHPTSQPLFAFEWRDPGMGISGQLTWTRLPQGFKNSPTLFDEALHRDLADFRIQHPDLILLQYVDDLLLAATSELDCQQGTRALLQTLGNLGYRASAKKAQICQKQVKYLGYLLKEGQRWLTEARKETVMGQPTPKTPRQLREFLGTAGFCRLWIPGFAEMAAPLYPLTKTGTLFNWGPDQQKAYQEIKQALLTAPALGLPDLTKPFELFVDEKQGYAKGVLTQKLGPWRRPVAYLSKKLDPVAAGWPPCLRMVAAIAVLTKDAGKLTMGQPLVILAPHAVEALVKQPPDRWLSNARMTHYQAMLLDTDRVQFGPVVALNPATLLPLPEEGAPHDCLEILAETHGTRPDLTDQPIPDADHTWYTDGSSFLQEGQRKAGAAVTTETEVIWARALPAGTSAQRAELIALTQALKMAEGKRLNVYTDSRYAFATAHIHGEIYRRRGLLTSEGREIKNKSEILALLKALFLPKRLSIIHCLGHQKGDSAEARGNRLADQAAREAAIKTPPDTSTLLIEDSTPYTPAYFHYTETDLKKLRELGATYNQSKGYWVFQGKPVMPDQFVFELLDSLHRLTHLGYQKMKALLDRGESPYYMLNRDKTLQYVADSCTVCAQVNASKAKIGAGVRVRGHRPGSHWEIDFTEVKPGLYGYKYLLVFVDTFSGWVEAFPTKRETARVVSKKLLEEIFPRFGMPQVLGSDNGPAFTSQVSQSVADLLGIDWKLHCAYRPQSSGQVERMNRTIKETLTKLTLATGTRDWVLLLPLALYRARNTPGPHGLTPYEILYGAPPPLVNFHDPEMSKFTNSPSLQAHLQALQAVQREVWKPLAAAYQDQLDQPVIPHPFRVGDTVWVRRHQTKNLEPRWKGPYTVLLTTPTALKVDGIAAWIHAAHVKAATTPPAGTASGPTWKVQRSQNPLKIRLTRGAP</sequence>
<keyword evidence="42" id="KW-1159">RNA suppression of termination</keyword>
<dbReference type="Pfam" id="PF02093">
    <property type="entry name" value="Gag_p30"/>
    <property type="match status" value="1"/>
</dbReference>
<keyword evidence="34" id="KW-0695">RNA-directed DNA polymerase</keyword>
<keyword evidence="46" id="KW-1262">Eukaryotic host gene expression shutoff by virus</keyword>
<evidence type="ECO:0000256" key="13">
    <source>
        <dbReference type="ARBA" id="ARBA00022553"/>
    </source>
</evidence>
<evidence type="ECO:0000256" key="31">
    <source>
        <dbReference type="ARBA" id="ARBA00022870"/>
    </source>
</evidence>
<evidence type="ECO:0000256" key="24">
    <source>
        <dbReference type="ARBA" id="ARBA00022771"/>
    </source>
</evidence>
<dbReference type="InterPro" id="IPR000477">
    <property type="entry name" value="RT_dom"/>
</dbReference>
<comment type="function">
    <text evidence="3">Targets Gag and gag-pol polyproteins to the plasma membrane via a multipartite membrane binding signal, that includes its myristoylated N-terminus. Also mediates nuclear localization of the pre-integration complex.</text>
</comment>
<comment type="function">
    <text evidence="5">Catalyzes viral DNA integration into the host chromosome, by performing a series of DNA cutting and joining reactions. This enzyme activity takes place after virion entry into a cell and reverse transcription of the RNA genome in dsDNA. The first step in the integration process is 3' processing. This step requires a complex comprising the viral genome, matrix protein and integrase. This complex is called the pre-integration complex (PIC). The integrase protein removes 2 nucleotides from each 3' end of the viral DNA, leaving recessed CA OH's at the 3' ends. In the second step that requires cell division, the PIC enters cell nucleus. In the third step, termed strand transfer, the integrase protein joins the previously processed 3' ends to the 5' ends of strands of target cellular DNA at the site of integration. The last step is viral DNA integration into host chromosome.</text>
</comment>
<keyword evidence="50" id="KW-0468">Viral matrix protein</keyword>
<dbReference type="GO" id="GO:0039660">
    <property type="term" value="F:structural constituent of virion"/>
    <property type="evidence" value="ECO:0007669"/>
    <property type="project" value="UniProtKB-KW"/>
</dbReference>
<keyword evidence="15" id="KW-0945">Host-virus interaction</keyword>
<dbReference type="Gene3D" id="3.30.70.270">
    <property type="match status" value="2"/>
</dbReference>
<protein>
    <recommendedName>
        <fullName evidence="11">Gag-Pol polyprotein</fullName>
    </recommendedName>
</protein>
<evidence type="ECO:0000256" key="6">
    <source>
        <dbReference type="ARBA" id="ARBA00004192"/>
    </source>
</evidence>
<dbReference type="InterPro" id="IPR039464">
    <property type="entry name" value="Gag-pol_Znf-H3C2"/>
</dbReference>
<keyword evidence="48" id="KW-0449">Lipoprotein</keyword>
<evidence type="ECO:0000256" key="3">
    <source>
        <dbReference type="ARBA" id="ARBA00002390"/>
    </source>
</evidence>
<dbReference type="GO" id="GO:0044826">
    <property type="term" value="P:viral genome integration into host DNA"/>
    <property type="evidence" value="ECO:0007669"/>
    <property type="project" value="UniProtKB-KW"/>
</dbReference>
<keyword evidence="21" id="KW-0479">Metal-binding</keyword>
<evidence type="ECO:0000256" key="51">
    <source>
        <dbReference type="ARBA" id="ARBA00045412"/>
    </source>
</evidence>
<dbReference type="PROSITE" id="PS00141">
    <property type="entry name" value="ASP_PROTEASE"/>
    <property type="match status" value="1"/>
</dbReference>
<keyword evidence="38" id="KW-0175">Coiled coil</keyword>
<dbReference type="GO" id="GO:0003964">
    <property type="term" value="F:RNA-directed DNA polymerase activity"/>
    <property type="evidence" value="ECO:0007669"/>
    <property type="project" value="UniProtKB-KW"/>
</dbReference>
<evidence type="ECO:0000256" key="4">
    <source>
        <dbReference type="ARBA" id="ARBA00002845"/>
    </source>
</evidence>
<comment type="subcellular location">
    <subcellularLocation>
        <location evidence="8">Host cell membrane</location>
        <topology evidence="8">Lipid-anchor</topology>
    </subcellularLocation>
    <subcellularLocation>
        <location evidence="6">Host cytoplasm</location>
    </subcellularLocation>
    <subcellularLocation>
        <location evidence="9">Host endosome</location>
        <location evidence="9">Host multivesicular body</location>
    </subcellularLocation>
    <subcellularLocation>
        <location evidence="10">Host late endosome membrane</location>
        <topology evidence="10">Lipid-anchor</topology>
    </subcellularLocation>
    <subcellularLocation>
        <location evidence="7">Virion</location>
    </subcellularLocation>
</comment>
<comment type="function">
    <text evidence="51">The aspartyl protease mediates proteolytic cleavages of Gag and Gag-Pol polyproteins during or shortly after the release of the virion from the plasma membrane. Cleavages take place as an ordered, step-wise cascade to yield mature proteins. This process is called maturation. Displays maximal activity during the budding process just prior to particle release from the cell. Cleaves the translation initiation factor eIF4G leading to the inhibition of host cap-dependent translation.</text>
</comment>
<keyword evidence="35" id="KW-0239">DNA-directed DNA polymerase</keyword>
<dbReference type="Pfam" id="PF16721">
    <property type="entry name" value="zf-H3C2"/>
    <property type="match status" value="1"/>
</dbReference>
<keyword evidence="37" id="KW-1039">Host endosome</keyword>
<evidence type="ECO:0000256" key="28">
    <source>
        <dbReference type="ARBA" id="ARBA00022842"/>
    </source>
</evidence>
<dbReference type="SUPFAM" id="SSF50630">
    <property type="entry name" value="Acid proteases"/>
    <property type="match status" value="1"/>
</dbReference>
<evidence type="ECO:0000256" key="48">
    <source>
        <dbReference type="ARBA" id="ARBA00023288"/>
    </source>
</evidence>
<reference evidence="62 63" key="1">
    <citation type="journal article" date="2014" name="Proc. Natl. Acad. Sci. U.S.A.">
        <title>Endogenous retrovirus induces leukemia in a xenograft mouse model for primary myelofibrosis.</title>
        <authorList>
            <person name="Triviai I."/>
            <person name="Ziegler M."/>
            <person name="Bergholz U."/>
            <person name="Oler A.J."/>
            <person name="Stubig T."/>
            <person name="Prassolov V."/>
            <person name="Fehse B."/>
            <person name="Kozak C.A."/>
            <person name="Kroger N."/>
            <person name="Stocking C."/>
        </authorList>
    </citation>
    <scope>NUCLEOTIDE SEQUENCE [LARGE SCALE GENOMIC DNA]</scope>
</reference>
<comment type="cofactor">
    <cofactor evidence="1">
        <name>Mg(2+)</name>
        <dbReference type="ChEBI" id="CHEBI:18420"/>
    </cofactor>
</comment>
<comment type="function">
    <text evidence="52">Involved in the packaging and encapsidation of two copies of the genome. Binds with high affinity to conserved UCUG elements within the packaging signal, located near the 5'-end of the genome. This binding is dependent on genome dimerization. Acts as a nucleic acid chaperone which is involved in rearrangement of nucleic acid secondary structures during gRNA retrotranscription.</text>
</comment>
<feature type="region of interest" description="Disordered" evidence="56">
    <location>
        <begin position="107"/>
        <end position="217"/>
    </location>
</feature>
<evidence type="ECO:0000256" key="27">
    <source>
        <dbReference type="ARBA" id="ARBA00022833"/>
    </source>
</evidence>
<evidence type="ECO:0000259" key="60">
    <source>
        <dbReference type="PROSITE" id="PS50879"/>
    </source>
</evidence>
<dbReference type="Pfam" id="PF00077">
    <property type="entry name" value="RVP"/>
    <property type="match status" value="1"/>
</dbReference>
<evidence type="ECO:0000256" key="8">
    <source>
        <dbReference type="ARBA" id="ARBA00004425"/>
    </source>
</evidence>
<keyword evidence="13" id="KW-0597">Phosphoprotein</keyword>
<keyword evidence="29" id="KW-0832">Ubl conjugation</keyword>
<dbReference type="InterPro" id="IPR036946">
    <property type="entry name" value="G_retro_matrix_sf"/>
</dbReference>
<evidence type="ECO:0000256" key="38">
    <source>
        <dbReference type="ARBA" id="ARBA00023054"/>
    </source>
</evidence>
<dbReference type="InterPro" id="IPR001969">
    <property type="entry name" value="Aspartic_peptidase_AS"/>
</dbReference>
<keyword evidence="33" id="KW-0229">DNA integration</keyword>
<dbReference type="GO" id="GO:0019068">
    <property type="term" value="P:virion assembly"/>
    <property type="evidence" value="ECO:0007669"/>
    <property type="project" value="InterPro"/>
</dbReference>
<feature type="domain" description="Peptidase A2" evidence="58">
    <location>
        <begin position="560"/>
        <end position="630"/>
    </location>
</feature>
<dbReference type="InterPro" id="IPR001878">
    <property type="entry name" value="Znf_CCHC"/>
</dbReference>
<evidence type="ECO:0000256" key="32">
    <source>
        <dbReference type="ARBA" id="ARBA00022884"/>
    </source>
</evidence>
<evidence type="ECO:0000256" key="22">
    <source>
        <dbReference type="ARBA" id="ARBA00022750"/>
    </source>
</evidence>
<keyword evidence="23" id="KW-0255">Endonuclease</keyword>
<dbReference type="Gene3D" id="1.10.375.10">
    <property type="entry name" value="Human Immunodeficiency Virus Type 1 Capsid Protein"/>
    <property type="match status" value="1"/>
</dbReference>
<keyword evidence="36" id="KW-1190">Host gene expression shutoff by virus</keyword>
<dbReference type="Pfam" id="PF00665">
    <property type="entry name" value="rve"/>
    <property type="match status" value="1"/>
</dbReference>
<keyword evidence="43" id="KW-0233">DNA recombination</keyword>
<dbReference type="InterPro" id="IPR002079">
    <property type="entry name" value="Gag_p12"/>
</dbReference>
<dbReference type="InterPro" id="IPR001995">
    <property type="entry name" value="Peptidase_A2_cat"/>
</dbReference>
<evidence type="ECO:0000256" key="37">
    <source>
        <dbReference type="ARBA" id="ARBA00023046"/>
    </source>
</evidence>
<dbReference type="Pfam" id="PF01141">
    <property type="entry name" value="Gag_p12"/>
    <property type="match status" value="1"/>
</dbReference>
<dbReference type="GO" id="GO:0003677">
    <property type="term" value="F:DNA binding"/>
    <property type="evidence" value="ECO:0007669"/>
    <property type="project" value="UniProtKB-KW"/>
</dbReference>
<evidence type="ECO:0000259" key="57">
    <source>
        <dbReference type="PROSITE" id="PS50158"/>
    </source>
</evidence>
<evidence type="ECO:0000256" key="36">
    <source>
        <dbReference type="ARBA" id="ARBA00022995"/>
    </source>
</evidence>
<keyword evidence="16" id="KW-0645">Protease</keyword>
<keyword evidence="39" id="KW-0543">Viral nucleoprotein</keyword>
<dbReference type="Pfam" id="PF00098">
    <property type="entry name" value="zf-CCHC"/>
    <property type="match status" value="1"/>
</dbReference>
<dbReference type="GO" id="GO:0072494">
    <property type="term" value="C:host multivesicular body"/>
    <property type="evidence" value="ECO:0007669"/>
    <property type="project" value="UniProtKB-SubCell"/>
</dbReference>
<keyword evidence="26" id="KW-1193">Eukaryotic host translation shutoff by virus</keyword>
<evidence type="ECO:0000256" key="5">
    <source>
        <dbReference type="ARBA" id="ARBA00002884"/>
    </source>
</evidence>
<dbReference type="GO" id="GO:0003723">
    <property type="term" value="F:RNA binding"/>
    <property type="evidence" value="ECO:0007669"/>
    <property type="project" value="UniProtKB-KW"/>
</dbReference>
<keyword evidence="20" id="KW-0540">Nuclease</keyword>
<keyword evidence="28" id="KW-0460">Magnesium</keyword>
<dbReference type="Proteomes" id="UP000142799">
    <property type="component" value="Genome"/>
</dbReference>
<dbReference type="GO" id="GO:0046718">
    <property type="term" value="P:symbiont entry into host cell"/>
    <property type="evidence" value="ECO:0007669"/>
    <property type="project" value="UniProtKB-KW"/>
</dbReference>
<dbReference type="PROSITE" id="PS50158">
    <property type="entry name" value="ZF_CCHC"/>
    <property type="match status" value="1"/>
</dbReference>
<keyword evidence="32" id="KW-0694">RNA-binding</keyword>
<dbReference type="InterPro" id="IPR043128">
    <property type="entry name" value="Rev_trsase/Diguanyl_cyclase"/>
</dbReference>
<dbReference type="InterPro" id="IPR043502">
    <property type="entry name" value="DNA/RNA_pol_sf"/>
</dbReference>
<keyword evidence="24 55" id="KW-0863">Zinc-finger</keyword>
<dbReference type="InterPro" id="IPR036875">
    <property type="entry name" value="Znf_CCHC_sf"/>
</dbReference>
<evidence type="ECO:0000256" key="35">
    <source>
        <dbReference type="ARBA" id="ARBA00022932"/>
    </source>
</evidence>
<evidence type="ECO:0000256" key="17">
    <source>
        <dbReference type="ARBA" id="ARBA00022679"/>
    </source>
</evidence>
<keyword evidence="30" id="KW-0946">Virion</keyword>
<dbReference type="Gene3D" id="3.10.10.10">
    <property type="entry name" value="HIV Type 1 Reverse Transcriptase, subunit A, domain 1"/>
    <property type="match status" value="1"/>
</dbReference>
<dbReference type="FunFam" id="3.30.70.270:FF:000020">
    <property type="entry name" value="Transposon Tf2-6 polyprotein-like Protein"/>
    <property type="match status" value="1"/>
</dbReference>
<dbReference type="InterPro" id="IPR036397">
    <property type="entry name" value="RNaseH_sf"/>
</dbReference>
<evidence type="ECO:0000256" key="21">
    <source>
        <dbReference type="ARBA" id="ARBA00022723"/>
    </source>
</evidence>
<dbReference type="PANTHER" id="PTHR33166">
    <property type="entry name" value="GAG_P30 DOMAIN-CONTAINING PROTEIN"/>
    <property type="match status" value="1"/>
</dbReference>
<dbReference type="SUPFAM" id="SSF57756">
    <property type="entry name" value="Retrovirus zinc finger-like domains"/>
    <property type="match status" value="1"/>
</dbReference>
<evidence type="ECO:0000256" key="18">
    <source>
        <dbReference type="ARBA" id="ARBA00022695"/>
    </source>
</evidence>
<dbReference type="InterPro" id="IPR050462">
    <property type="entry name" value="Retroviral_Gag-Pol_poly"/>
</dbReference>
<dbReference type="Pfam" id="PF01140">
    <property type="entry name" value="Gag_MA"/>
    <property type="match status" value="1"/>
</dbReference>
<feature type="domain" description="RNase H type-1" evidence="60">
    <location>
        <begin position="1173"/>
        <end position="1319"/>
    </location>
</feature>
<evidence type="ECO:0000256" key="52">
    <source>
        <dbReference type="ARBA" id="ARBA00045807"/>
    </source>
</evidence>
<keyword evidence="31" id="KW-1043">Host membrane</keyword>
<comment type="subunit">
    <text evidence="53">The reverse transcriptase is a monomer. Interacts (via RNase domains) with host release factor ETF1; this interaction is essential for translational readthrough of amber codon between viral gag and pol genes, as well as for viral replication.</text>
</comment>
<dbReference type="PROSITE" id="PS50879">
    <property type="entry name" value="RNASE_H_1"/>
    <property type="match status" value="1"/>
</dbReference>
<dbReference type="Pfam" id="PF18697">
    <property type="entry name" value="MLVIN_C"/>
    <property type="match status" value="1"/>
</dbReference>
<dbReference type="InterPro" id="IPR012337">
    <property type="entry name" value="RNaseH-like_sf"/>
</dbReference>
<evidence type="ECO:0000256" key="16">
    <source>
        <dbReference type="ARBA" id="ARBA00022670"/>
    </source>
</evidence>
<evidence type="ECO:0000256" key="45">
    <source>
        <dbReference type="ARBA" id="ARBA00023200"/>
    </source>
</evidence>
<dbReference type="InterPro" id="IPR000840">
    <property type="entry name" value="G_retro_matrix"/>
</dbReference>
<evidence type="ECO:0000313" key="62">
    <source>
        <dbReference type="EMBL" id="AID54962.1"/>
    </source>
</evidence>
<evidence type="ECO:0000259" key="61">
    <source>
        <dbReference type="PROSITE" id="PS50994"/>
    </source>
</evidence>
<dbReference type="GO" id="GO:0006508">
    <property type="term" value="P:proteolysis"/>
    <property type="evidence" value="ECO:0007669"/>
    <property type="project" value="UniProtKB-KW"/>
</dbReference>
<dbReference type="SUPFAM" id="SSF53098">
    <property type="entry name" value="Ribonuclease H-like"/>
    <property type="match status" value="2"/>
</dbReference>
<feature type="domain" description="Integrase catalytic" evidence="61">
    <location>
        <begin position="1443"/>
        <end position="1601"/>
    </location>
</feature>